<evidence type="ECO:0000313" key="3">
    <source>
        <dbReference type="EMBL" id="NYI40800.1"/>
    </source>
</evidence>
<dbReference type="EMBL" id="JACBZO010000001">
    <property type="protein sequence ID" value="NYI40800.1"/>
    <property type="molecule type" value="Genomic_DNA"/>
</dbReference>
<keyword evidence="4" id="KW-1185">Reference proteome</keyword>
<reference evidence="3 4" key="1">
    <citation type="submission" date="2020-07" db="EMBL/GenBank/DDBJ databases">
        <title>Sequencing the genomes of 1000 actinobacteria strains.</title>
        <authorList>
            <person name="Klenk H.-P."/>
        </authorList>
    </citation>
    <scope>NUCLEOTIDE SEQUENCE [LARGE SCALE GENOMIC DNA]</scope>
    <source>
        <strain evidence="3 4">DSM 19970</strain>
    </source>
</reference>
<organism evidence="3 4">
    <name type="scientific">Demequina lutea</name>
    <dbReference type="NCBI Taxonomy" id="431489"/>
    <lineage>
        <taxon>Bacteria</taxon>
        <taxon>Bacillati</taxon>
        <taxon>Actinomycetota</taxon>
        <taxon>Actinomycetes</taxon>
        <taxon>Micrococcales</taxon>
        <taxon>Demequinaceae</taxon>
        <taxon>Demequina</taxon>
    </lineage>
</organism>
<dbReference type="AlphaFoldDB" id="A0A7Z0CJJ0"/>
<dbReference type="InterPro" id="IPR018910">
    <property type="entry name" value="LpqB_C"/>
</dbReference>
<dbReference type="SUPFAM" id="SSF63825">
    <property type="entry name" value="YWTD domain"/>
    <property type="match status" value="1"/>
</dbReference>
<evidence type="ECO:0000259" key="2">
    <source>
        <dbReference type="SMART" id="SM00909"/>
    </source>
</evidence>
<dbReference type="RefSeq" id="WP_062074445.1">
    <property type="nucleotide sequence ID" value="NZ_BBRC01000003.1"/>
</dbReference>
<dbReference type="PROSITE" id="PS51257">
    <property type="entry name" value="PROKAR_LIPOPROTEIN"/>
    <property type="match status" value="1"/>
</dbReference>
<gene>
    <name evidence="3" type="ORF">BKA03_000919</name>
</gene>
<proteinExistence type="predicted"/>
<keyword evidence="1" id="KW-0732">Signal</keyword>
<accession>A0A7Z0CJJ0</accession>
<dbReference type="Pfam" id="PF25976">
    <property type="entry name" value="LpqB_N"/>
    <property type="match status" value="1"/>
</dbReference>
<evidence type="ECO:0000313" key="4">
    <source>
        <dbReference type="Proteomes" id="UP000547973"/>
    </source>
</evidence>
<dbReference type="InterPro" id="IPR059026">
    <property type="entry name" value="LpqB_N"/>
</dbReference>
<evidence type="ECO:0000256" key="1">
    <source>
        <dbReference type="SAM" id="SignalP"/>
    </source>
</evidence>
<dbReference type="OrthoDB" id="3226781at2"/>
<dbReference type="SMART" id="SM00909">
    <property type="entry name" value="Germane"/>
    <property type="match status" value="1"/>
</dbReference>
<dbReference type="Pfam" id="PF10647">
    <property type="entry name" value="Gmad1"/>
    <property type="match status" value="1"/>
</dbReference>
<protein>
    <recommendedName>
        <fullName evidence="2">GerMN domain-containing protein</fullName>
    </recommendedName>
</protein>
<feature type="domain" description="GerMN" evidence="2">
    <location>
        <begin position="199"/>
        <end position="286"/>
    </location>
</feature>
<feature type="chain" id="PRO_5039532382" description="GerMN domain-containing protein" evidence="1">
    <location>
        <begin position="19"/>
        <end position="569"/>
    </location>
</feature>
<name>A0A7Z0CJJ0_9MICO</name>
<dbReference type="Proteomes" id="UP000547973">
    <property type="component" value="Unassembled WGS sequence"/>
</dbReference>
<comment type="caution">
    <text evidence="3">The sequence shown here is derived from an EMBL/GenBank/DDBJ whole genome shotgun (WGS) entry which is preliminary data.</text>
</comment>
<dbReference type="InterPro" id="IPR019606">
    <property type="entry name" value="GerMN"/>
</dbReference>
<dbReference type="Pfam" id="PF10646">
    <property type="entry name" value="Germane"/>
    <property type="match status" value="1"/>
</dbReference>
<feature type="signal peptide" evidence="1">
    <location>
        <begin position="1"/>
        <end position="18"/>
    </location>
</feature>
<sequence>MKRLIAATLACLALAACSAIPTSGPVEKGVTDVSAPNDFSPILPGPTPGATPTAIVQGFLTAASGGSVNGFDVAREYLTPAASSGWDPLAQVTVFDSREVFLGFDEAKRTATYKVPVAARVNADGVLVEASSDEQSTLEFTVTTDNDGNSRISGLDDGIVMSAADFARYYRPVKLLFVSKDNATLVPELRWFPSNDQIATATARELVKGPSPWLADAVNTGFPPGSSLNVDAVVVENGVAKVTLAAGSAGDAAQRSLAAEQLRLTLTQLPSVQEVVTTVGALPLAGDDSAAPKVAALPDERAAVIADGRLGMWNGDKVEVTPADVGVVPVGASGLALSYDAKRVAMVVNGSIVTSTALSDAHVLEAPPANPDAPGGPVVPTKTIVEGRNLVAPSFDLRGWLWTTETLSDGTITVAGPDGAVTQLAAPQLEGRTIQALAVSRDGARVAVLSRASGVQVLEVMAVVRGSAGEPLALGATLALGPAVPDSIDLAWLDDVSVAALGADSSRISVVAVGGWTTDVTAPVGAMSIAARNGVPTLLAVGEGDTLVARYGNDWKIQASNVSEVAFAG</sequence>